<protein>
    <recommendedName>
        <fullName evidence="3">Capsule polysaccharide biosynthesis protein</fullName>
    </recommendedName>
</protein>
<dbReference type="GO" id="GO:0015774">
    <property type="term" value="P:polysaccharide transport"/>
    <property type="evidence" value="ECO:0007669"/>
    <property type="project" value="InterPro"/>
</dbReference>
<keyword evidence="2" id="KW-1185">Reference proteome</keyword>
<dbReference type="EMBL" id="AJYA01000015">
    <property type="protein sequence ID" value="EIM77266.1"/>
    <property type="molecule type" value="Genomic_DNA"/>
</dbReference>
<dbReference type="Proteomes" id="UP000005551">
    <property type="component" value="Unassembled WGS sequence"/>
</dbReference>
<sequence length="429" mass="50119">MRELAEVPGIHFITYDTIFEYQPMHKLDPERYHEFVSGYLNNHLTARLLDREGYLPKYGIGIHNAFTYYTQAAYHILSFLIEKEISFIYFRFTPHESIEWILGNAAEFLNIDVYATEVFIFPWLYTLKKGFMRHTVDVFKELHSEDTEESYRAHIRKYVGIIKGNYDNAMPSYEKNRFGKGPYKYFNPFNDPKGVITKPHKFLNTAYNYAFYKKRSEFLDLKNTNYAVFFLHYQPERTTMPEGYEFVDQVYAAKMISLLLPEGTRLLVKEHPSMFTRQSEPKFRSVKSYQLLADLPNVSLCPMELDNFSLVDNSQVVITINGTVALEAFIRKIPVITLGRSNLKVEGVHSFSTIPELQKFVHAVFSGKIRIWNIEEQLLSLTFGNSISGLESSAEDTADYYLKYDFQEVANYKLLTKLLTQEVKWPETS</sequence>
<dbReference type="SUPFAM" id="SSF53756">
    <property type="entry name" value="UDP-Glycosyltransferase/glycogen phosphorylase"/>
    <property type="match status" value="1"/>
</dbReference>
<reference evidence="1 2" key="1">
    <citation type="submission" date="2012-05" db="EMBL/GenBank/DDBJ databases">
        <title>Genome sequence of Nitritalea halalkaliphila LW7.</title>
        <authorList>
            <person name="Jangir P.K."/>
            <person name="Singh A."/>
            <person name="Shivaji S."/>
            <person name="Sharma R."/>
        </authorList>
    </citation>
    <scope>NUCLEOTIDE SEQUENCE [LARGE SCALE GENOMIC DNA]</scope>
    <source>
        <strain evidence="1 2">LW7</strain>
    </source>
</reference>
<dbReference type="AlphaFoldDB" id="I5C614"/>
<proteinExistence type="predicted"/>
<dbReference type="OrthoDB" id="1432009at2"/>
<dbReference type="GO" id="GO:0000271">
    <property type="term" value="P:polysaccharide biosynthetic process"/>
    <property type="evidence" value="ECO:0007669"/>
    <property type="project" value="InterPro"/>
</dbReference>
<gene>
    <name evidence="1" type="ORF">A3SI_06754</name>
</gene>
<dbReference type="RefSeq" id="WP_009054187.1">
    <property type="nucleotide sequence ID" value="NZ_AJYA01000015.1"/>
</dbReference>
<evidence type="ECO:0000313" key="1">
    <source>
        <dbReference type="EMBL" id="EIM77266.1"/>
    </source>
</evidence>
<evidence type="ECO:0000313" key="2">
    <source>
        <dbReference type="Proteomes" id="UP000005551"/>
    </source>
</evidence>
<comment type="caution">
    <text evidence="1">The sequence shown here is derived from an EMBL/GenBank/DDBJ whole genome shotgun (WGS) entry which is preliminary data.</text>
</comment>
<accession>I5C614</accession>
<dbReference type="STRING" id="1189621.A3SI_06754"/>
<dbReference type="Pfam" id="PF05159">
    <property type="entry name" value="Capsule_synth"/>
    <property type="match status" value="1"/>
</dbReference>
<name>I5C614_9BACT</name>
<dbReference type="InterPro" id="IPR007833">
    <property type="entry name" value="Capsule_polysaccharide_synth"/>
</dbReference>
<organism evidence="1 2">
    <name type="scientific">Nitritalea halalkaliphila LW7</name>
    <dbReference type="NCBI Taxonomy" id="1189621"/>
    <lineage>
        <taxon>Bacteria</taxon>
        <taxon>Pseudomonadati</taxon>
        <taxon>Bacteroidota</taxon>
        <taxon>Cytophagia</taxon>
        <taxon>Cytophagales</taxon>
        <taxon>Cyclobacteriaceae</taxon>
        <taxon>Nitritalea</taxon>
    </lineage>
</organism>
<evidence type="ECO:0008006" key="3">
    <source>
        <dbReference type="Google" id="ProtNLM"/>
    </source>
</evidence>